<dbReference type="AlphaFoldDB" id="S8EZE4"/>
<dbReference type="PANTHER" id="PTHR31297">
    <property type="entry name" value="GLUCAN ENDO-1,6-BETA-GLUCOSIDASE B"/>
    <property type="match status" value="1"/>
</dbReference>
<feature type="region of interest" description="Disordered" evidence="8">
    <location>
        <begin position="1"/>
        <end position="97"/>
    </location>
</feature>
<organism evidence="10 11">
    <name type="scientific">Fomitopsis schrenkii</name>
    <name type="common">Brown rot fungus</name>
    <dbReference type="NCBI Taxonomy" id="2126942"/>
    <lineage>
        <taxon>Eukaryota</taxon>
        <taxon>Fungi</taxon>
        <taxon>Dikarya</taxon>
        <taxon>Basidiomycota</taxon>
        <taxon>Agaricomycotina</taxon>
        <taxon>Agaricomycetes</taxon>
        <taxon>Polyporales</taxon>
        <taxon>Fomitopsis</taxon>
    </lineage>
</organism>
<name>S8EZE4_FOMSC</name>
<dbReference type="InterPro" id="IPR050386">
    <property type="entry name" value="Glycosyl_hydrolase_5"/>
</dbReference>
<keyword evidence="5" id="KW-0961">Cell wall biogenesis/degradation</keyword>
<keyword evidence="2" id="KW-0378">Hydrolase</keyword>
<evidence type="ECO:0000256" key="3">
    <source>
        <dbReference type="ARBA" id="ARBA00023180"/>
    </source>
</evidence>
<feature type="region of interest" description="Disordered" evidence="8">
    <location>
        <begin position="145"/>
        <end position="170"/>
    </location>
</feature>
<sequence>MSSEHLSPPQPVAREDRSSVGRADSYADSANGNNNMPYIPPAGGSAPALGPSIPGTPVGAYATPPTGSIPETTAFVPPNQNPRAGPGSKEELATGAASDPYPYRRPRPWYSVRRPWIWLIAFFVLAAVVLVVVLPVWFVAVKHHGSGSSRAGGGSSGGDGNGGGGGVDGATWGGNGSEVLTDNGTTFTYINNFGGYWVYDAANPFNNSARPNSWTPPLSEPWNFSTNRIHGVNLGGLFVMEPFITPKYYQQFDGAVDEWTLDVAFRAHENITAVMEAHYGEFVTEQDIAEMAGAGLNWIRLPIPFWAVDVWDDVGTLSNGTTVGEPFVPRMCWGYILRVFRWARKYGIRINLDLHTIPGSQNGYNHSGKLGSINFLNGMMGIANAERALEYIRVIAEFISQPEYQALIPIFSIVNEPLLTTITMPVLTTFYLHAHWMIRNITGVGEGHGPYIAIHDGFQGTGAWADFLQGSDRVILDTHPYFAFDGQPNTQPVNVTATGQTNSSVYGGQWPLQACQGFGPGMNTSRSAFGVTIAGEFSNGFNDCGLWVRGVGTAPVYPDNCEYWSDWENWSDETKEGIRMYALAEMDALGDWFFWTWKIDPADSGNVEAPLWSYKLGLENGWIPTDPREASGICESLGVEPNTWNETYPSYATGGAGADEIVASSIDTYGAWPPTSINNVPTQSMRYLPQYTPTASIVTLAPASTFTAATVSTPGAWYDASDTRSAPTPIGGCDYPDAWDAVNAAVPTSGCGAGLSFVERRAVPAPVITGV</sequence>
<dbReference type="InParanoid" id="S8EZE4"/>
<dbReference type="Gene3D" id="3.20.20.80">
    <property type="entry name" value="Glycosidases"/>
    <property type="match status" value="1"/>
</dbReference>
<evidence type="ECO:0000256" key="1">
    <source>
        <dbReference type="ARBA" id="ARBA00005641"/>
    </source>
</evidence>
<evidence type="ECO:0000256" key="6">
    <source>
        <dbReference type="ARBA" id="ARBA00036824"/>
    </source>
</evidence>
<feature type="transmembrane region" description="Helical" evidence="9">
    <location>
        <begin position="116"/>
        <end position="140"/>
    </location>
</feature>
<evidence type="ECO:0000256" key="2">
    <source>
        <dbReference type="ARBA" id="ARBA00022801"/>
    </source>
</evidence>
<dbReference type="HOGENOM" id="CLU_004624_6_1_1"/>
<keyword evidence="9" id="KW-1133">Transmembrane helix</keyword>
<evidence type="ECO:0000313" key="10">
    <source>
        <dbReference type="EMBL" id="EPS94930.1"/>
    </source>
</evidence>
<keyword evidence="4" id="KW-0326">Glycosidase</keyword>
<dbReference type="GO" id="GO:0071555">
    <property type="term" value="P:cell wall organization"/>
    <property type="evidence" value="ECO:0007669"/>
    <property type="project" value="UniProtKB-KW"/>
</dbReference>
<evidence type="ECO:0000256" key="4">
    <source>
        <dbReference type="ARBA" id="ARBA00023295"/>
    </source>
</evidence>
<feature type="compositionally biased region" description="Gly residues" evidence="8">
    <location>
        <begin position="150"/>
        <end position="170"/>
    </location>
</feature>
<keyword evidence="3" id="KW-0325">Glycoprotein</keyword>
<reference evidence="10 11" key="1">
    <citation type="journal article" date="2012" name="Science">
        <title>The Paleozoic origin of enzymatic lignin decomposition reconstructed from 31 fungal genomes.</title>
        <authorList>
            <person name="Floudas D."/>
            <person name="Binder M."/>
            <person name="Riley R."/>
            <person name="Barry K."/>
            <person name="Blanchette R.A."/>
            <person name="Henrissat B."/>
            <person name="Martinez A.T."/>
            <person name="Otillar R."/>
            <person name="Spatafora J.W."/>
            <person name="Yadav J.S."/>
            <person name="Aerts A."/>
            <person name="Benoit I."/>
            <person name="Boyd A."/>
            <person name="Carlson A."/>
            <person name="Copeland A."/>
            <person name="Coutinho P.M."/>
            <person name="de Vries R.P."/>
            <person name="Ferreira P."/>
            <person name="Findley K."/>
            <person name="Foster B."/>
            <person name="Gaskell J."/>
            <person name="Glotzer D."/>
            <person name="Gorecki P."/>
            <person name="Heitman J."/>
            <person name="Hesse C."/>
            <person name="Hori C."/>
            <person name="Igarashi K."/>
            <person name="Jurgens J.A."/>
            <person name="Kallen N."/>
            <person name="Kersten P."/>
            <person name="Kohler A."/>
            <person name="Kuees U."/>
            <person name="Kumar T.K.A."/>
            <person name="Kuo A."/>
            <person name="LaButti K."/>
            <person name="Larrondo L.F."/>
            <person name="Lindquist E."/>
            <person name="Ling A."/>
            <person name="Lombard V."/>
            <person name="Lucas S."/>
            <person name="Lundell T."/>
            <person name="Martin R."/>
            <person name="McLaughlin D.J."/>
            <person name="Morgenstern I."/>
            <person name="Morin E."/>
            <person name="Murat C."/>
            <person name="Nagy L.G."/>
            <person name="Nolan M."/>
            <person name="Ohm R.A."/>
            <person name="Patyshakuliyeva A."/>
            <person name="Rokas A."/>
            <person name="Ruiz-Duenas F.J."/>
            <person name="Sabat G."/>
            <person name="Salamov A."/>
            <person name="Samejima M."/>
            <person name="Schmutz J."/>
            <person name="Slot J.C."/>
            <person name="St John F."/>
            <person name="Stenlid J."/>
            <person name="Sun H."/>
            <person name="Sun S."/>
            <person name="Syed K."/>
            <person name="Tsang A."/>
            <person name="Wiebenga A."/>
            <person name="Young D."/>
            <person name="Pisabarro A."/>
            <person name="Eastwood D.C."/>
            <person name="Martin F."/>
            <person name="Cullen D."/>
            <person name="Grigoriev I.V."/>
            <person name="Hibbett D.S."/>
        </authorList>
    </citation>
    <scope>NUCLEOTIDE SEQUENCE</scope>
    <source>
        <strain evidence="11">FP-58527</strain>
    </source>
</reference>
<dbReference type="GO" id="GO:0009251">
    <property type="term" value="P:glucan catabolic process"/>
    <property type="evidence" value="ECO:0007669"/>
    <property type="project" value="TreeGrafter"/>
</dbReference>
<proteinExistence type="inferred from homology"/>
<comment type="catalytic activity">
    <reaction evidence="6">
        <text>Successive hydrolysis of beta-D-glucose units from the non-reducing ends of (1-&gt;3)-beta-D-glucans, releasing alpha-glucose.</text>
        <dbReference type="EC" id="3.2.1.58"/>
    </reaction>
</comment>
<dbReference type="OrthoDB" id="62120at2759"/>
<dbReference type="GO" id="GO:0005576">
    <property type="term" value="C:extracellular region"/>
    <property type="evidence" value="ECO:0007669"/>
    <property type="project" value="TreeGrafter"/>
</dbReference>
<dbReference type="SUPFAM" id="SSF51445">
    <property type="entry name" value="(Trans)glycosidases"/>
    <property type="match status" value="1"/>
</dbReference>
<accession>S8EZE4</accession>
<evidence type="ECO:0000256" key="5">
    <source>
        <dbReference type="ARBA" id="ARBA00023316"/>
    </source>
</evidence>
<dbReference type="FunCoup" id="S8EZE4">
    <property type="interactions" value="27"/>
</dbReference>
<keyword evidence="11" id="KW-1185">Reference proteome</keyword>
<dbReference type="STRING" id="743788.S8EZE4"/>
<keyword evidence="9" id="KW-0472">Membrane</keyword>
<evidence type="ECO:0000256" key="8">
    <source>
        <dbReference type="SAM" id="MobiDB-lite"/>
    </source>
</evidence>
<protein>
    <recommendedName>
        <fullName evidence="7">glucan 1,3-beta-glucosidase</fullName>
        <ecNumber evidence="7">3.2.1.58</ecNumber>
    </recommendedName>
</protein>
<feature type="compositionally biased region" description="Low complexity" evidence="8">
    <location>
        <begin position="41"/>
        <end position="55"/>
    </location>
</feature>
<comment type="similarity">
    <text evidence="1">Belongs to the glycosyl hydrolase 5 (cellulase A) family.</text>
</comment>
<dbReference type="EC" id="3.2.1.58" evidence="7"/>
<dbReference type="eggNOG" id="ENOG502QRG8">
    <property type="taxonomic scope" value="Eukaryota"/>
</dbReference>
<dbReference type="GO" id="GO:0009986">
    <property type="term" value="C:cell surface"/>
    <property type="evidence" value="ECO:0007669"/>
    <property type="project" value="TreeGrafter"/>
</dbReference>
<gene>
    <name evidence="10" type="ORF">FOMPIDRAFT_160915</name>
</gene>
<keyword evidence="9" id="KW-0812">Transmembrane</keyword>
<dbReference type="InterPro" id="IPR017853">
    <property type="entry name" value="GH"/>
</dbReference>
<evidence type="ECO:0000256" key="9">
    <source>
        <dbReference type="SAM" id="Phobius"/>
    </source>
</evidence>
<dbReference type="PANTHER" id="PTHR31297:SF34">
    <property type="entry name" value="GLUCAN 1,3-BETA-GLUCOSIDASE 2"/>
    <property type="match status" value="1"/>
</dbReference>
<dbReference type="EMBL" id="KE504219">
    <property type="protein sequence ID" value="EPS94930.1"/>
    <property type="molecule type" value="Genomic_DNA"/>
</dbReference>
<evidence type="ECO:0000313" key="11">
    <source>
        <dbReference type="Proteomes" id="UP000015241"/>
    </source>
</evidence>
<dbReference type="Proteomes" id="UP000015241">
    <property type="component" value="Unassembled WGS sequence"/>
</dbReference>
<dbReference type="GO" id="GO:0004338">
    <property type="term" value="F:glucan exo-1,3-beta-glucosidase activity"/>
    <property type="evidence" value="ECO:0007669"/>
    <property type="project" value="UniProtKB-EC"/>
</dbReference>
<evidence type="ECO:0000256" key="7">
    <source>
        <dbReference type="ARBA" id="ARBA00038929"/>
    </source>
</evidence>